<feature type="region of interest" description="Disordered" evidence="1">
    <location>
        <begin position="1"/>
        <end position="33"/>
    </location>
</feature>
<keyword evidence="2" id="KW-0472">Membrane</keyword>
<keyword evidence="2" id="KW-1133">Transmembrane helix</keyword>
<evidence type="ECO:0000256" key="2">
    <source>
        <dbReference type="SAM" id="Phobius"/>
    </source>
</evidence>
<dbReference type="AlphaFoldDB" id="A0A9W8QG64"/>
<name>A0A9W8QG64_AKAMU</name>
<comment type="caution">
    <text evidence="3">The sequence shown here is derived from an EMBL/GenBank/DDBJ whole genome shotgun (WGS) entry which is preliminary data.</text>
</comment>
<dbReference type="RefSeq" id="XP_056055713.1">
    <property type="nucleotide sequence ID" value="XM_056198799.1"/>
</dbReference>
<feature type="compositionally biased region" description="Basic and acidic residues" evidence="1">
    <location>
        <begin position="56"/>
        <end position="68"/>
    </location>
</feature>
<dbReference type="Proteomes" id="UP001144673">
    <property type="component" value="Chromosome 6"/>
</dbReference>
<evidence type="ECO:0000313" key="4">
    <source>
        <dbReference type="Proteomes" id="UP001144673"/>
    </source>
</evidence>
<gene>
    <name evidence="3" type="ORF">LMH87_000826</name>
</gene>
<keyword evidence="4" id="KW-1185">Reference proteome</keyword>
<dbReference type="EMBL" id="JAJHUN010000007">
    <property type="protein sequence ID" value="KAJ4155589.1"/>
    <property type="molecule type" value="Genomic_DNA"/>
</dbReference>
<dbReference type="GeneID" id="80887985"/>
<protein>
    <submittedName>
        <fullName evidence="3">Uncharacterized protein</fullName>
    </submittedName>
</protein>
<feature type="region of interest" description="Disordered" evidence="1">
    <location>
        <begin position="54"/>
        <end position="77"/>
    </location>
</feature>
<reference evidence="3" key="1">
    <citation type="journal article" date="2023" name="Access Microbiol">
        <title>De-novo genome assembly for Akanthomyces muscarius, a biocontrol agent of insect agricultural pests.</title>
        <authorList>
            <person name="Erdos Z."/>
            <person name="Studholme D.J."/>
            <person name="Raymond B."/>
            <person name="Sharma M."/>
        </authorList>
    </citation>
    <scope>NUCLEOTIDE SEQUENCE</scope>
    <source>
        <strain evidence="3">Ve6</strain>
    </source>
</reference>
<feature type="transmembrane region" description="Helical" evidence="2">
    <location>
        <begin position="30"/>
        <end position="50"/>
    </location>
</feature>
<feature type="compositionally biased region" description="Polar residues" evidence="1">
    <location>
        <begin position="1"/>
        <end position="13"/>
    </location>
</feature>
<keyword evidence="2" id="KW-0812">Transmembrane</keyword>
<dbReference type="KEGG" id="amus:LMH87_000826"/>
<accession>A0A9W8QG64</accession>
<organism evidence="3 4">
    <name type="scientific">Akanthomyces muscarius</name>
    <name type="common">Entomopathogenic fungus</name>
    <name type="synonym">Lecanicillium muscarium</name>
    <dbReference type="NCBI Taxonomy" id="2231603"/>
    <lineage>
        <taxon>Eukaryota</taxon>
        <taxon>Fungi</taxon>
        <taxon>Dikarya</taxon>
        <taxon>Ascomycota</taxon>
        <taxon>Pezizomycotina</taxon>
        <taxon>Sordariomycetes</taxon>
        <taxon>Hypocreomycetidae</taxon>
        <taxon>Hypocreales</taxon>
        <taxon>Cordycipitaceae</taxon>
        <taxon>Akanthomyces</taxon>
    </lineage>
</organism>
<sequence>MTTENGNDLSGISASGERTLRGHTPSLSSTGHGVLISGSVAAAAAQAVFFKRKPKTRAEGGGEEHANEEAANTARKS</sequence>
<evidence type="ECO:0000256" key="1">
    <source>
        <dbReference type="SAM" id="MobiDB-lite"/>
    </source>
</evidence>
<evidence type="ECO:0000313" key="3">
    <source>
        <dbReference type="EMBL" id="KAJ4155589.1"/>
    </source>
</evidence>
<proteinExistence type="predicted"/>